<dbReference type="PANTHER" id="PTHR43135:SF3">
    <property type="entry name" value="ALPHA-D-RIBOSE 1-METHYLPHOSPHONATE 5-TRIPHOSPHATE DIPHOSPHATASE"/>
    <property type="match status" value="1"/>
</dbReference>
<gene>
    <name evidence="2" type="ORF">SAMN05216555_1082</name>
</gene>
<dbReference type="PANTHER" id="PTHR43135">
    <property type="entry name" value="ALPHA-D-RIBOSE 1-METHYLPHOSPHONATE 5-TRIPHOSPHATE DIPHOSPHATASE"/>
    <property type="match status" value="1"/>
</dbReference>
<dbReference type="RefSeq" id="WP_074589044.1">
    <property type="nucleotide sequence ID" value="NZ_FNEI01000008.1"/>
</dbReference>
<feature type="domain" description="Amidohydrolase-related" evidence="1">
    <location>
        <begin position="124"/>
        <end position="441"/>
    </location>
</feature>
<accession>A0A1G8RME7</accession>
<dbReference type="InterPro" id="IPR051781">
    <property type="entry name" value="Metallo-dep_Hydrolase"/>
</dbReference>
<evidence type="ECO:0000313" key="3">
    <source>
        <dbReference type="Proteomes" id="UP000182130"/>
    </source>
</evidence>
<organism evidence="2 3">
    <name type="scientific">Arthrobacter cupressi</name>
    <dbReference type="NCBI Taxonomy" id="1045773"/>
    <lineage>
        <taxon>Bacteria</taxon>
        <taxon>Bacillati</taxon>
        <taxon>Actinomycetota</taxon>
        <taxon>Actinomycetes</taxon>
        <taxon>Micrococcales</taxon>
        <taxon>Micrococcaceae</taxon>
        <taxon>Arthrobacter</taxon>
    </lineage>
</organism>
<dbReference type="SUPFAM" id="SSF51556">
    <property type="entry name" value="Metallo-dependent hydrolases"/>
    <property type="match status" value="1"/>
</dbReference>
<dbReference type="OrthoDB" id="3189065at2"/>
<dbReference type="InterPro" id="IPR006680">
    <property type="entry name" value="Amidohydro-rel"/>
</dbReference>
<sequence>MCLHDHSSAAVPSAVPSRRGVLASAAALAGISVAGVTAQLAAAPAAQAGERPAGPNYPGRPAVPGAIIIEGGTVVDPLTGDAVADGVLVLDGGKVAAVGSRDATRKAAAALAHRATVLDASGRWVVPGLVDVHVHANALSDARLLLQGGVTAVRSGSSSFYQDVALAALPAWAPGASPRMRPAGLFISPEQGDSILADPDLAPLAALRNGITETRDLAYLTEVNLARGAEVIKTRANPRAGLPEQDPRELVYGVEQISSIVKAARGAGVLCHAYSAEGIDGAVRAGVRSIEHGVFVSEQTIAEMARRGTYFTPTMDAISSMATSANPILAARGKEYTPIHKAAVLAAHEAGVTVVAGTDSFGNDVTPLGTEVRLLHEAGLSPLEALRAATTYAARLLGWEGRAGRFAPGAFADAVVVDADPLGDGTALEKVRTVVAQGTIVRNGL</sequence>
<dbReference type="InterPro" id="IPR011059">
    <property type="entry name" value="Metal-dep_hydrolase_composite"/>
</dbReference>
<dbReference type="InterPro" id="IPR032466">
    <property type="entry name" value="Metal_Hydrolase"/>
</dbReference>
<evidence type="ECO:0000313" key="2">
    <source>
        <dbReference type="EMBL" id="SDJ18073.1"/>
    </source>
</evidence>
<dbReference type="PROSITE" id="PS51318">
    <property type="entry name" value="TAT"/>
    <property type="match status" value="1"/>
</dbReference>
<protein>
    <submittedName>
        <fullName evidence="2">Imidazolonepropionase</fullName>
    </submittedName>
</protein>
<reference evidence="3" key="1">
    <citation type="submission" date="2016-10" db="EMBL/GenBank/DDBJ databases">
        <authorList>
            <person name="Varghese N."/>
            <person name="Submissions S."/>
        </authorList>
    </citation>
    <scope>NUCLEOTIDE SEQUENCE [LARGE SCALE GENOMIC DNA]</scope>
    <source>
        <strain evidence="3">CGMCC 1.10783</strain>
    </source>
</reference>
<dbReference type="STRING" id="1045773.SAMN05216555_1082"/>
<proteinExistence type="predicted"/>
<dbReference type="Proteomes" id="UP000182130">
    <property type="component" value="Unassembled WGS sequence"/>
</dbReference>
<dbReference type="InterPro" id="IPR006311">
    <property type="entry name" value="TAT_signal"/>
</dbReference>
<dbReference type="EMBL" id="FNEI01000008">
    <property type="protein sequence ID" value="SDJ18073.1"/>
    <property type="molecule type" value="Genomic_DNA"/>
</dbReference>
<evidence type="ECO:0000259" key="1">
    <source>
        <dbReference type="Pfam" id="PF01979"/>
    </source>
</evidence>
<dbReference type="Gene3D" id="2.30.40.10">
    <property type="entry name" value="Urease, subunit C, domain 1"/>
    <property type="match status" value="1"/>
</dbReference>
<dbReference type="GO" id="GO:0016810">
    <property type="term" value="F:hydrolase activity, acting on carbon-nitrogen (but not peptide) bonds"/>
    <property type="evidence" value="ECO:0007669"/>
    <property type="project" value="InterPro"/>
</dbReference>
<dbReference type="SUPFAM" id="SSF51338">
    <property type="entry name" value="Composite domain of metallo-dependent hydrolases"/>
    <property type="match status" value="1"/>
</dbReference>
<keyword evidence="3" id="KW-1185">Reference proteome</keyword>
<dbReference type="AlphaFoldDB" id="A0A1G8RME7"/>
<dbReference type="Gene3D" id="3.20.20.140">
    <property type="entry name" value="Metal-dependent hydrolases"/>
    <property type="match status" value="1"/>
</dbReference>
<name>A0A1G8RME7_9MICC</name>
<dbReference type="Pfam" id="PF01979">
    <property type="entry name" value="Amidohydro_1"/>
    <property type="match status" value="1"/>
</dbReference>